<keyword evidence="3" id="KW-1185">Reference proteome</keyword>
<dbReference type="SUPFAM" id="SSF53167">
    <property type="entry name" value="Purine and uridine phosphorylases"/>
    <property type="match status" value="1"/>
</dbReference>
<proteinExistence type="predicted"/>
<feature type="domain" description="Nucleoside phosphorylase" evidence="1">
    <location>
        <begin position="42"/>
        <end position="272"/>
    </location>
</feature>
<reference evidence="3" key="1">
    <citation type="journal article" date="2017" name="Genome Biol.">
        <title>Comparative genomics reveals high biological diversity and specific adaptations in the industrially and medically important fungal genus Aspergillus.</title>
        <authorList>
            <person name="de Vries R.P."/>
            <person name="Riley R."/>
            <person name="Wiebenga A."/>
            <person name="Aguilar-Osorio G."/>
            <person name="Amillis S."/>
            <person name="Uchima C.A."/>
            <person name="Anderluh G."/>
            <person name="Asadollahi M."/>
            <person name="Askin M."/>
            <person name="Barry K."/>
            <person name="Battaglia E."/>
            <person name="Bayram O."/>
            <person name="Benocci T."/>
            <person name="Braus-Stromeyer S.A."/>
            <person name="Caldana C."/>
            <person name="Canovas D."/>
            <person name="Cerqueira G.C."/>
            <person name="Chen F."/>
            <person name="Chen W."/>
            <person name="Choi C."/>
            <person name="Clum A."/>
            <person name="Dos Santos R.A."/>
            <person name="Damasio A.R."/>
            <person name="Diallinas G."/>
            <person name="Emri T."/>
            <person name="Fekete E."/>
            <person name="Flipphi M."/>
            <person name="Freyberg S."/>
            <person name="Gallo A."/>
            <person name="Gournas C."/>
            <person name="Habgood R."/>
            <person name="Hainaut M."/>
            <person name="Harispe M.L."/>
            <person name="Henrissat B."/>
            <person name="Hilden K.S."/>
            <person name="Hope R."/>
            <person name="Hossain A."/>
            <person name="Karabika E."/>
            <person name="Karaffa L."/>
            <person name="Karanyi Z."/>
            <person name="Krasevec N."/>
            <person name="Kuo A."/>
            <person name="Kusch H."/>
            <person name="LaButti K."/>
            <person name="Lagendijk E.L."/>
            <person name="Lapidus A."/>
            <person name="Levasseur A."/>
            <person name="Lindquist E."/>
            <person name="Lipzen A."/>
            <person name="Logrieco A.F."/>
            <person name="MacCabe A."/>
            <person name="Maekelae M.R."/>
            <person name="Malavazi I."/>
            <person name="Melin P."/>
            <person name="Meyer V."/>
            <person name="Mielnichuk N."/>
            <person name="Miskei M."/>
            <person name="Molnar A.P."/>
            <person name="Mule G."/>
            <person name="Ngan C.Y."/>
            <person name="Orejas M."/>
            <person name="Orosz E."/>
            <person name="Ouedraogo J.P."/>
            <person name="Overkamp K.M."/>
            <person name="Park H.-S."/>
            <person name="Perrone G."/>
            <person name="Piumi F."/>
            <person name="Punt P.J."/>
            <person name="Ram A.F."/>
            <person name="Ramon A."/>
            <person name="Rauscher S."/>
            <person name="Record E."/>
            <person name="Riano-Pachon D.M."/>
            <person name="Robert V."/>
            <person name="Roehrig J."/>
            <person name="Ruller R."/>
            <person name="Salamov A."/>
            <person name="Salih N.S."/>
            <person name="Samson R.A."/>
            <person name="Sandor E."/>
            <person name="Sanguinetti M."/>
            <person name="Schuetze T."/>
            <person name="Sepcic K."/>
            <person name="Shelest E."/>
            <person name="Sherlock G."/>
            <person name="Sophianopoulou V."/>
            <person name="Squina F.M."/>
            <person name="Sun H."/>
            <person name="Susca A."/>
            <person name="Todd R.B."/>
            <person name="Tsang A."/>
            <person name="Unkles S.E."/>
            <person name="van de Wiele N."/>
            <person name="van Rossen-Uffink D."/>
            <person name="Oliveira J.V."/>
            <person name="Vesth T.C."/>
            <person name="Visser J."/>
            <person name="Yu J.-H."/>
            <person name="Zhou M."/>
            <person name="Andersen M.R."/>
            <person name="Archer D.B."/>
            <person name="Baker S.E."/>
            <person name="Benoit I."/>
            <person name="Brakhage A.A."/>
            <person name="Braus G.H."/>
            <person name="Fischer R."/>
            <person name="Frisvad J.C."/>
            <person name="Goldman G.H."/>
            <person name="Houbraken J."/>
            <person name="Oakley B."/>
            <person name="Pocsi I."/>
            <person name="Scazzocchio C."/>
            <person name="Seiboth B."/>
            <person name="vanKuyk P.A."/>
            <person name="Wortman J."/>
            <person name="Dyer P.S."/>
            <person name="Grigoriev I.V."/>
        </authorList>
    </citation>
    <scope>NUCLEOTIDE SEQUENCE [LARGE SCALE GENOMIC DNA]</scope>
    <source>
        <strain evidence="3">ATCC 16872 / CBS 172.66 / WB 5094</strain>
    </source>
</reference>
<dbReference type="GeneID" id="30976089"/>
<dbReference type="STRING" id="690307.A0A1L9X5C1"/>
<accession>A0A1L9X5C1</accession>
<dbReference type="VEuPathDB" id="FungiDB:ASPACDRAFT_49669"/>
<protein>
    <recommendedName>
        <fullName evidence="1">Nucleoside phosphorylase domain-containing protein</fullName>
    </recommendedName>
</protein>
<dbReference type="GO" id="GO:0003824">
    <property type="term" value="F:catalytic activity"/>
    <property type="evidence" value="ECO:0007669"/>
    <property type="project" value="InterPro"/>
</dbReference>
<dbReference type="RefSeq" id="XP_020059863.1">
    <property type="nucleotide sequence ID" value="XM_020202275.1"/>
</dbReference>
<dbReference type="Pfam" id="PF01048">
    <property type="entry name" value="PNP_UDP_1"/>
    <property type="match status" value="1"/>
</dbReference>
<sequence length="306" mass="33314">MDVPVEEYTIGWISALTIEAIAARMMFDQKNRGPTRRIPDDKNSYVCGRMGEHHVVITILPEAGGVAAGQAATNLTRTFPSIRYIFMVGIGGGIPRPKYDIQLGDIVVSVPTDECSGVRQIDIGKEEEDGFKLKGTLNQPHVTLLGAIKYLQVLHAMSEGHVHSLVQHPRNVPPRLRAQFAYQGPEAGSGCSRPPGGCEECDTNQTRPDPEIHYGIIASGSKVIKSASVRDRIGETFDACCVEMEAYGLMNYFPCLVIRGISDFADGQKNDNWQGYASLTAAAYAKDLLLSMPAEQVQYSPALAKS</sequence>
<organism evidence="2 3">
    <name type="scientific">Aspergillus aculeatus (strain ATCC 16872 / CBS 172.66 / WB 5094)</name>
    <dbReference type="NCBI Taxonomy" id="690307"/>
    <lineage>
        <taxon>Eukaryota</taxon>
        <taxon>Fungi</taxon>
        <taxon>Dikarya</taxon>
        <taxon>Ascomycota</taxon>
        <taxon>Pezizomycotina</taxon>
        <taxon>Eurotiomycetes</taxon>
        <taxon>Eurotiomycetidae</taxon>
        <taxon>Eurotiales</taxon>
        <taxon>Aspergillaceae</taxon>
        <taxon>Aspergillus</taxon>
        <taxon>Aspergillus subgen. Circumdati</taxon>
    </lineage>
</organism>
<dbReference type="Gene3D" id="3.40.50.1580">
    <property type="entry name" value="Nucleoside phosphorylase domain"/>
    <property type="match status" value="1"/>
</dbReference>
<dbReference type="PANTHER" id="PTHR46082">
    <property type="entry name" value="ATP/GTP-BINDING PROTEIN-RELATED"/>
    <property type="match status" value="1"/>
</dbReference>
<dbReference type="OMA" id="RRESGMI"/>
<dbReference type="InterPro" id="IPR053137">
    <property type="entry name" value="NLR-like"/>
</dbReference>
<evidence type="ECO:0000259" key="1">
    <source>
        <dbReference type="Pfam" id="PF01048"/>
    </source>
</evidence>
<dbReference type="InterPro" id="IPR035994">
    <property type="entry name" value="Nucleoside_phosphorylase_sf"/>
</dbReference>
<gene>
    <name evidence="2" type="ORF">ASPACDRAFT_49669</name>
</gene>
<dbReference type="Proteomes" id="UP000184546">
    <property type="component" value="Unassembled WGS sequence"/>
</dbReference>
<dbReference type="EMBL" id="KV878971">
    <property type="protein sequence ID" value="OJK03524.1"/>
    <property type="molecule type" value="Genomic_DNA"/>
</dbReference>
<dbReference type="InterPro" id="IPR000845">
    <property type="entry name" value="Nucleoside_phosphorylase_d"/>
</dbReference>
<evidence type="ECO:0000313" key="2">
    <source>
        <dbReference type="EMBL" id="OJK03524.1"/>
    </source>
</evidence>
<name>A0A1L9X5C1_ASPA1</name>
<dbReference type="OrthoDB" id="1577640at2759"/>
<dbReference type="GO" id="GO:0009116">
    <property type="term" value="P:nucleoside metabolic process"/>
    <property type="evidence" value="ECO:0007669"/>
    <property type="project" value="InterPro"/>
</dbReference>
<dbReference type="AlphaFoldDB" id="A0A1L9X5C1"/>
<evidence type="ECO:0000313" key="3">
    <source>
        <dbReference type="Proteomes" id="UP000184546"/>
    </source>
</evidence>
<dbReference type="PANTHER" id="PTHR46082:SF11">
    <property type="entry name" value="AAA+ ATPASE DOMAIN-CONTAINING PROTEIN-RELATED"/>
    <property type="match status" value="1"/>
</dbReference>